<dbReference type="STRING" id="322104.A3M0J5"/>
<keyword evidence="3 7" id="KW-0812">Transmembrane</keyword>
<dbReference type="PROSITE" id="PS50850">
    <property type="entry name" value="MFS"/>
    <property type="match status" value="1"/>
</dbReference>
<dbReference type="InterPro" id="IPR036259">
    <property type="entry name" value="MFS_trans_sf"/>
</dbReference>
<keyword evidence="10" id="KW-1185">Reference proteome</keyword>
<protein>
    <submittedName>
        <fullName evidence="9">Allantoate permease</fullName>
    </submittedName>
</protein>
<keyword evidence="2" id="KW-0813">Transport</keyword>
<dbReference type="FunCoup" id="A3M0J5">
    <property type="interactions" value="68"/>
</dbReference>
<dbReference type="SUPFAM" id="SSF103473">
    <property type="entry name" value="MFS general substrate transporter"/>
    <property type="match status" value="1"/>
</dbReference>
<dbReference type="KEGG" id="pic:PICST_33930"/>
<feature type="region of interest" description="Disordered" evidence="6">
    <location>
        <begin position="1"/>
        <end position="30"/>
    </location>
</feature>
<dbReference type="GO" id="GO:0022857">
    <property type="term" value="F:transmembrane transporter activity"/>
    <property type="evidence" value="ECO:0007669"/>
    <property type="project" value="InterPro"/>
</dbReference>
<dbReference type="RefSeq" id="XP_001386566.2">
    <property type="nucleotide sequence ID" value="XM_001386529.1"/>
</dbReference>
<organism evidence="9 10">
    <name type="scientific">Scheffersomyces stipitis (strain ATCC 58785 / CBS 6054 / NBRC 10063 / NRRL Y-11545)</name>
    <name type="common">Yeast</name>
    <name type="synonym">Pichia stipitis</name>
    <dbReference type="NCBI Taxonomy" id="322104"/>
    <lineage>
        <taxon>Eukaryota</taxon>
        <taxon>Fungi</taxon>
        <taxon>Dikarya</taxon>
        <taxon>Ascomycota</taxon>
        <taxon>Saccharomycotina</taxon>
        <taxon>Pichiomycetes</taxon>
        <taxon>Debaryomycetaceae</taxon>
        <taxon>Scheffersomyces</taxon>
    </lineage>
</organism>
<dbReference type="EMBL" id="CP000502">
    <property type="protein sequence ID" value="ABN68537.2"/>
    <property type="molecule type" value="Genomic_DNA"/>
</dbReference>
<dbReference type="GeneID" id="4841016"/>
<evidence type="ECO:0000256" key="6">
    <source>
        <dbReference type="SAM" id="MobiDB-lite"/>
    </source>
</evidence>
<feature type="transmembrane region" description="Helical" evidence="7">
    <location>
        <begin position="484"/>
        <end position="504"/>
    </location>
</feature>
<evidence type="ECO:0000256" key="7">
    <source>
        <dbReference type="SAM" id="Phobius"/>
    </source>
</evidence>
<feature type="domain" description="Major facilitator superfamily (MFS) profile" evidence="8">
    <location>
        <begin position="122"/>
        <end position="543"/>
    </location>
</feature>
<feature type="transmembrane region" description="Helical" evidence="7">
    <location>
        <begin position="159"/>
        <end position="177"/>
    </location>
</feature>
<keyword evidence="4 7" id="KW-1133">Transmembrane helix</keyword>
<feature type="transmembrane region" description="Helical" evidence="7">
    <location>
        <begin position="281"/>
        <end position="303"/>
    </location>
</feature>
<feature type="transmembrane region" description="Helical" evidence="7">
    <location>
        <begin position="451"/>
        <end position="472"/>
    </location>
</feature>
<evidence type="ECO:0000313" key="10">
    <source>
        <dbReference type="Proteomes" id="UP000002258"/>
    </source>
</evidence>
<dbReference type="PANTHER" id="PTHR43791">
    <property type="entry name" value="PERMEASE-RELATED"/>
    <property type="match status" value="1"/>
</dbReference>
<dbReference type="Proteomes" id="UP000002258">
    <property type="component" value="Chromosome 8"/>
</dbReference>
<accession>A3M0J5</accession>
<feature type="transmembrane region" description="Helical" evidence="7">
    <location>
        <begin position="422"/>
        <end position="439"/>
    </location>
</feature>
<dbReference type="InterPro" id="IPR020846">
    <property type="entry name" value="MFS_dom"/>
</dbReference>
<comment type="subcellular location">
    <subcellularLocation>
        <location evidence="1">Membrane</location>
        <topology evidence="1">Multi-pass membrane protein</topology>
    </subcellularLocation>
</comment>
<feature type="transmembrane region" description="Helical" evidence="7">
    <location>
        <begin position="361"/>
        <end position="383"/>
    </location>
</feature>
<evidence type="ECO:0000313" key="9">
    <source>
        <dbReference type="EMBL" id="ABN68537.2"/>
    </source>
</evidence>
<dbReference type="AlphaFoldDB" id="A3M0J5"/>
<dbReference type="Pfam" id="PF07690">
    <property type="entry name" value="MFS_1"/>
    <property type="match status" value="1"/>
</dbReference>
<sequence>MTNENYNLVDYSHGSTYSSTSDSDDNDHEIHQVNNPLIKKKSQLFSSVRLVGSDSDSLNQEYDSEEDEIDNSPNPFLDPKVAHYYHTLYEGSEYECRSLYDPDFSWTKREDALVVKKVDGVIALFACILFTGLQIDRGNLSQALSDNFLEDLNLTTNDYNMGNTLFLVCFMMGEIPSSILSKWIGVDRFIPFQMISWSIVAAMQCFLTGKYTYFLARALTAFLESGLIAELVLFLSTYYKAKELPIRLSWLWVTLSFVQIGGAILSLGILRLRGFLGWEGWRWLFLIEGSMTLVIGIGAYHMLIPSPMSLVERGWFSERQVKIIVNRTLRDDPSKGDTNNRSGITIKQVVNVLLDYDLWPIYLVGLIAFIPLSTLSSYIPIIYRGVGLTTFETNLLLIPHYILHITFLIFMTRFSERINQRALVAILTPIYLVPIIAIFKYKQDSLSTVGIWLLSTLIAGGPYIHAICVSWVSRNSGGIKTRTVSAAVYNLIVQAGGIIAANIYRSDDAPHYHRGNTNLLWIAFALFPLLLAIKGYYLLRNKRKQDIWDAMTLDEQNRYIHHTTDSGNKRLDFRFDS</sequence>
<name>A3M0J5_PICST</name>
<feature type="transmembrane region" description="Helical" evidence="7">
    <location>
        <begin position="250"/>
        <end position="269"/>
    </location>
</feature>
<evidence type="ECO:0000256" key="1">
    <source>
        <dbReference type="ARBA" id="ARBA00004141"/>
    </source>
</evidence>
<dbReference type="InterPro" id="IPR011701">
    <property type="entry name" value="MFS"/>
</dbReference>
<reference evidence="9 10" key="1">
    <citation type="journal article" date="2007" name="Nat. Biotechnol.">
        <title>Genome sequence of the lignocellulose-bioconverting and xylose-fermenting yeast Pichia stipitis.</title>
        <authorList>
            <person name="Jeffries T.W."/>
            <person name="Grigoriev I.V."/>
            <person name="Grimwood J."/>
            <person name="Laplaza J.M."/>
            <person name="Aerts A."/>
            <person name="Salamov A."/>
            <person name="Schmutz J."/>
            <person name="Lindquist E."/>
            <person name="Dehal P."/>
            <person name="Shapiro H."/>
            <person name="Jin Y.S."/>
            <person name="Passoth V."/>
            <person name="Richardson P.M."/>
        </authorList>
    </citation>
    <scope>NUCLEOTIDE SEQUENCE [LARGE SCALE GENOMIC DNA]</scope>
    <source>
        <strain evidence="10">ATCC 58785 / CBS 6054 / NBRC 10063 / NRRL Y-11545</strain>
    </source>
</reference>
<dbReference type="GO" id="GO:0016020">
    <property type="term" value="C:membrane"/>
    <property type="evidence" value="ECO:0007669"/>
    <property type="project" value="UniProtKB-SubCell"/>
</dbReference>
<keyword evidence="5 7" id="KW-0472">Membrane</keyword>
<dbReference type="FunFam" id="1.20.1250.20:FF:000106">
    <property type="entry name" value="MFS transporter, putative"/>
    <property type="match status" value="1"/>
</dbReference>
<feature type="transmembrane region" description="Helical" evidence="7">
    <location>
        <begin position="215"/>
        <end position="238"/>
    </location>
</feature>
<feature type="compositionally biased region" description="Low complexity" evidence="6">
    <location>
        <begin position="10"/>
        <end position="21"/>
    </location>
</feature>
<feature type="transmembrane region" description="Helical" evidence="7">
    <location>
        <begin position="519"/>
        <end position="539"/>
    </location>
</feature>
<gene>
    <name evidence="9" type="primary">DAL12</name>
    <name evidence="9" type="ORF">PICST_33930</name>
</gene>
<dbReference type="HOGENOM" id="CLU_001265_2_2_1"/>
<evidence type="ECO:0000256" key="3">
    <source>
        <dbReference type="ARBA" id="ARBA00022692"/>
    </source>
</evidence>
<feature type="transmembrane region" description="Helical" evidence="7">
    <location>
        <begin position="395"/>
        <end position="415"/>
    </location>
</feature>
<evidence type="ECO:0000259" key="8">
    <source>
        <dbReference type="PROSITE" id="PS50850"/>
    </source>
</evidence>
<evidence type="ECO:0000256" key="4">
    <source>
        <dbReference type="ARBA" id="ARBA00022989"/>
    </source>
</evidence>
<dbReference type="InParanoid" id="A3M0J5"/>
<dbReference type="PANTHER" id="PTHR43791:SF29">
    <property type="entry name" value="MAJOR FACILITATOR SUPERFAMILY (MFS) PROFILE DOMAIN-CONTAINING PROTEIN"/>
    <property type="match status" value="1"/>
</dbReference>
<evidence type="ECO:0000256" key="5">
    <source>
        <dbReference type="ARBA" id="ARBA00023136"/>
    </source>
</evidence>
<evidence type="ECO:0000256" key="2">
    <source>
        <dbReference type="ARBA" id="ARBA00022448"/>
    </source>
</evidence>
<dbReference type="OrthoDB" id="1935484at2759"/>
<dbReference type="Gene3D" id="1.20.1250.20">
    <property type="entry name" value="MFS general substrate transporter like domains"/>
    <property type="match status" value="2"/>
</dbReference>
<dbReference type="eggNOG" id="KOG2533">
    <property type="taxonomic scope" value="Eukaryota"/>
</dbReference>
<proteinExistence type="predicted"/>